<keyword evidence="3" id="KW-1185">Reference proteome</keyword>
<protein>
    <submittedName>
        <fullName evidence="2">Uncharacterized protein</fullName>
    </submittedName>
</protein>
<evidence type="ECO:0000313" key="2">
    <source>
        <dbReference type="EMBL" id="KAI5068724.1"/>
    </source>
</evidence>
<dbReference type="Proteomes" id="UP000886520">
    <property type="component" value="Chromosome 16"/>
</dbReference>
<name>A0A9D4ZB98_ADICA</name>
<evidence type="ECO:0000313" key="1">
    <source>
        <dbReference type="EMBL" id="KAI5068109.1"/>
    </source>
</evidence>
<proteinExistence type="predicted"/>
<sequence length="156" mass="16175">MAAWERAVGLRDRPFLGLEVLAALPSRSRRFLASPLFLAAGEDALPAPLGCESRPGICLFSGMDGALWQGLSDMVALEFRLCGVGSPSARSPGVSSSRVVLVHAMVQGSPQQPGASRHLVFSLLCGLWWHPGGGLSQPVGVGSGSRLPLGTLKGGC</sequence>
<gene>
    <name evidence="1" type="ORF">GOP47_0016454</name>
    <name evidence="2" type="ORF">GOP47_0017069</name>
</gene>
<organism evidence="2 3">
    <name type="scientific">Adiantum capillus-veneris</name>
    <name type="common">Maidenhair fern</name>
    <dbReference type="NCBI Taxonomy" id="13818"/>
    <lineage>
        <taxon>Eukaryota</taxon>
        <taxon>Viridiplantae</taxon>
        <taxon>Streptophyta</taxon>
        <taxon>Embryophyta</taxon>
        <taxon>Tracheophyta</taxon>
        <taxon>Polypodiopsida</taxon>
        <taxon>Polypodiidae</taxon>
        <taxon>Polypodiales</taxon>
        <taxon>Pteridineae</taxon>
        <taxon>Pteridaceae</taxon>
        <taxon>Vittarioideae</taxon>
        <taxon>Adiantum</taxon>
    </lineage>
</organism>
<dbReference type="AlphaFoldDB" id="A0A9D4ZB98"/>
<reference evidence="2" key="1">
    <citation type="submission" date="2021-01" db="EMBL/GenBank/DDBJ databases">
        <title>Adiantum capillus-veneris genome.</title>
        <authorList>
            <person name="Fang Y."/>
            <person name="Liao Q."/>
        </authorList>
    </citation>
    <scope>NUCLEOTIDE SEQUENCE</scope>
    <source>
        <strain evidence="2">H3</strain>
        <tissue evidence="2">Leaf</tissue>
    </source>
</reference>
<accession>A0A9D4ZB98</accession>
<dbReference type="EMBL" id="JABFUD020000016">
    <property type="protein sequence ID" value="KAI5068109.1"/>
    <property type="molecule type" value="Genomic_DNA"/>
</dbReference>
<comment type="caution">
    <text evidence="2">The sequence shown here is derived from an EMBL/GenBank/DDBJ whole genome shotgun (WGS) entry which is preliminary data.</text>
</comment>
<evidence type="ECO:0000313" key="3">
    <source>
        <dbReference type="Proteomes" id="UP000886520"/>
    </source>
</evidence>
<dbReference type="EMBL" id="JABFUD020000016">
    <property type="protein sequence ID" value="KAI5068724.1"/>
    <property type="molecule type" value="Genomic_DNA"/>
</dbReference>